<dbReference type="Proteomes" id="UP001237448">
    <property type="component" value="Unassembled WGS sequence"/>
</dbReference>
<accession>A0ABU0FP58</accession>
<evidence type="ECO:0000259" key="1">
    <source>
        <dbReference type="PROSITE" id="PS51819"/>
    </source>
</evidence>
<dbReference type="SUPFAM" id="SSF54593">
    <property type="entry name" value="Glyoxalase/Bleomycin resistance protein/Dihydroxybiphenyl dioxygenase"/>
    <property type="match status" value="1"/>
</dbReference>
<comment type="caution">
    <text evidence="2">The sequence shown here is derived from an EMBL/GenBank/DDBJ whole genome shotgun (WGS) entry which is preliminary data.</text>
</comment>
<organism evidence="2 3">
    <name type="scientific">Labrys monachus</name>
    <dbReference type="NCBI Taxonomy" id="217067"/>
    <lineage>
        <taxon>Bacteria</taxon>
        <taxon>Pseudomonadati</taxon>
        <taxon>Pseudomonadota</taxon>
        <taxon>Alphaproteobacteria</taxon>
        <taxon>Hyphomicrobiales</taxon>
        <taxon>Xanthobacteraceae</taxon>
        <taxon>Labrys</taxon>
    </lineage>
</organism>
<dbReference type="RefSeq" id="WP_307436611.1">
    <property type="nucleotide sequence ID" value="NZ_JAUSVK010000001.1"/>
</dbReference>
<reference evidence="2 3" key="1">
    <citation type="submission" date="2023-07" db="EMBL/GenBank/DDBJ databases">
        <title>Genomic Encyclopedia of Type Strains, Phase IV (KMG-IV): sequencing the most valuable type-strain genomes for metagenomic binning, comparative biology and taxonomic classification.</title>
        <authorList>
            <person name="Goeker M."/>
        </authorList>
    </citation>
    <scope>NUCLEOTIDE SEQUENCE [LARGE SCALE GENOMIC DNA]</scope>
    <source>
        <strain evidence="2 3">DSM 5896</strain>
    </source>
</reference>
<proteinExistence type="predicted"/>
<name>A0ABU0FP58_9HYPH</name>
<dbReference type="Pfam" id="PF00903">
    <property type="entry name" value="Glyoxalase"/>
    <property type="match status" value="1"/>
</dbReference>
<dbReference type="InterPro" id="IPR004360">
    <property type="entry name" value="Glyas_Fos-R_dOase_dom"/>
</dbReference>
<feature type="domain" description="VOC" evidence="1">
    <location>
        <begin position="2"/>
        <end position="126"/>
    </location>
</feature>
<dbReference type="PROSITE" id="PS51819">
    <property type="entry name" value="VOC"/>
    <property type="match status" value="1"/>
</dbReference>
<dbReference type="PANTHER" id="PTHR21366">
    <property type="entry name" value="GLYOXALASE FAMILY PROTEIN"/>
    <property type="match status" value="1"/>
</dbReference>
<protein>
    <submittedName>
        <fullName evidence="2">Catechol 2,3-dioxygenase-like lactoylglutathione lyase family enzyme</fullName>
    </submittedName>
</protein>
<evidence type="ECO:0000313" key="3">
    <source>
        <dbReference type="Proteomes" id="UP001237448"/>
    </source>
</evidence>
<sequence>MKLGYVILYVPDVAKAVAFYGKAFGLDARMVAEGGAFAELKTGETALAFAEEDMVETMTGEFRRNRPDGVPAGAEIGLVVEDVAQAYWKALDAGAVGVAPPKEKPWGQVVAYVRDLNGFLVEICTAA</sequence>
<evidence type="ECO:0000313" key="2">
    <source>
        <dbReference type="EMBL" id="MDQ0396395.1"/>
    </source>
</evidence>
<keyword evidence="3" id="KW-1185">Reference proteome</keyword>
<dbReference type="InterPro" id="IPR050383">
    <property type="entry name" value="GlyoxalaseI/FosfomycinResist"/>
</dbReference>
<dbReference type="InterPro" id="IPR029068">
    <property type="entry name" value="Glyas_Bleomycin-R_OHBP_Dase"/>
</dbReference>
<dbReference type="Gene3D" id="3.10.180.10">
    <property type="entry name" value="2,3-Dihydroxybiphenyl 1,2-Dioxygenase, domain 1"/>
    <property type="match status" value="1"/>
</dbReference>
<dbReference type="EMBL" id="JAUSVK010000001">
    <property type="protein sequence ID" value="MDQ0396395.1"/>
    <property type="molecule type" value="Genomic_DNA"/>
</dbReference>
<dbReference type="PANTHER" id="PTHR21366:SF22">
    <property type="entry name" value="VOC DOMAIN-CONTAINING PROTEIN"/>
    <property type="match status" value="1"/>
</dbReference>
<dbReference type="InterPro" id="IPR037523">
    <property type="entry name" value="VOC_core"/>
</dbReference>
<gene>
    <name evidence="2" type="ORF">J3R73_006187</name>
</gene>